<feature type="region of interest" description="Disordered" evidence="2">
    <location>
        <begin position="468"/>
        <end position="523"/>
    </location>
</feature>
<feature type="compositionally biased region" description="Basic and acidic residues" evidence="2">
    <location>
        <begin position="125"/>
        <end position="139"/>
    </location>
</feature>
<keyword evidence="1" id="KW-0175">Coiled coil</keyword>
<feature type="compositionally biased region" description="Basic residues" evidence="2">
    <location>
        <begin position="407"/>
        <end position="416"/>
    </location>
</feature>
<feature type="compositionally biased region" description="Basic and acidic residues" evidence="2">
    <location>
        <begin position="182"/>
        <end position="193"/>
    </location>
</feature>
<evidence type="ECO:0000256" key="1">
    <source>
        <dbReference type="SAM" id="Coils"/>
    </source>
</evidence>
<feature type="coiled-coil region" evidence="1">
    <location>
        <begin position="535"/>
        <end position="586"/>
    </location>
</feature>
<keyword evidence="4" id="KW-1185">Reference proteome</keyword>
<feature type="region of interest" description="Disordered" evidence="2">
    <location>
        <begin position="1"/>
        <end position="229"/>
    </location>
</feature>
<name>A0A9P4R8P8_9PLEO</name>
<feature type="compositionally biased region" description="Low complexity" evidence="2">
    <location>
        <begin position="214"/>
        <end position="229"/>
    </location>
</feature>
<gene>
    <name evidence="3" type="ORF">EJ04DRAFT_548033</name>
</gene>
<reference evidence="3" key="1">
    <citation type="journal article" date="2020" name="Stud. Mycol.">
        <title>101 Dothideomycetes genomes: a test case for predicting lifestyles and emergence of pathogens.</title>
        <authorList>
            <person name="Haridas S."/>
            <person name="Albert R."/>
            <person name="Binder M."/>
            <person name="Bloem J."/>
            <person name="Labutti K."/>
            <person name="Salamov A."/>
            <person name="Andreopoulos B."/>
            <person name="Baker S."/>
            <person name="Barry K."/>
            <person name="Bills G."/>
            <person name="Bluhm B."/>
            <person name="Cannon C."/>
            <person name="Castanera R."/>
            <person name="Culley D."/>
            <person name="Daum C."/>
            <person name="Ezra D."/>
            <person name="Gonzalez J."/>
            <person name="Henrissat B."/>
            <person name="Kuo A."/>
            <person name="Liang C."/>
            <person name="Lipzen A."/>
            <person name="Lutzoni F."/>
            <person name="Magnuson J."/>
            <person name="Mondo S."/>
            <person name="Nolan M."/>
            <person name="Ohm R."/>
            <person name="Pangilinan J."/>
            <person name="Park H.-J."/>
            <person name="Ramirez L."/>
            <person name="Alfaro M."/>
            <person name="Sun H."/>
            <person name="Tritt A."/>
            <person name="Yoshinaga Y."/>
            <person name="Zwiers L.-H."/>
            <person name="Turgeon B."/>
            <person name="Goodwin S."/>
            <person name="Spatafora J."/>
            <person name="Crous P."/>
            <person name="Grigoriev I."/>
        </authorList>
    </citation>
    <scope>NUCLEOTIDE SEQUENCE</scope>
    <source>
        <strain evidence="3">CBS 125425</strain>
    </source>
</reference>
<proteinExistence type="predicted"/>
<evidence type="ECO:0000313" key="4">
    <source>
        <dbReference type="Proteomes" id="UP000799444"/>
    </source>
</evidence>
<dbReference type="OrthoDB" id="3800939at2759"/>
<feature type="compositionally biased region" description="Polar residues" evidence="2">
    <location>
        <begin position="21"/>
        <end position="32"/>
    </location>
</feature>
<dbReference type="AlphaFoldDB" id="A0A9P4R8P8"/>
<accession>A0A9P4R8P8</accession>
<feature type="compositionally biased region" description="Polar residues" evidence="2">
    <location>
        <begin position="100"/>
        <end position="124"/>
    </location>
</feature>
<feature type="compositionally biased region" description="Low complexity" evidence="2">
    <location>
        <begin position="379"/>
        <end position="392"/>
    </location>
</feature>
<evidence type="ECO:0000313" key="3">
    <source>
        <dbReference type="EMBL" id="KAF2741077.1"/>
    </source>
</evidence>
<dbReference type="EMBL" id="ML996098">
    <property type="protein sequence ID" value="KAF2741077.1"/>
    <property type="molecule type" value="Genomic_DNA"/>
</dbReference>
<feature type="compositionally biased region" description="Basic and acidic residues" evidence="2">
    <location>
        <begin position="151"/>
        <end position="160"/>
    </location>
</feature>
<comment type="caution">
    <text evidence="3">The sequence shown here is derived from an EMBL/GenBank/DDBJ whole genome shotgun (WGS) entry which is preliminary data.</text>
</comment>
<feature type="region of interest" description="Disordered" evidence="2">
    <location>
        <begin position="374"/>
        <end position="419"/>
    </location>
</feature>
<feature type="compositionally biased region" description="Polar residues" evidence="2">
    <location>
        <begin position="498"/>
        <end position="514"/>
    </location>
</feature>
<dbReference type="Proteomes" id="UP000799444">
    <property type="component" value="Unassembled WGS sequence"/>
</dbReference>
<organism evidence="3 4">
    <name type="scientific">Polyplosphaeria fusca</name>
    <dbReference type="NCBI Taxonomy" id="682080"/>
    <lineage>
        <taxon>Eukaryota</taxon>
        <taxon>Fungi</taxon>
        <taxon>Dikarya</taxon>
        <taxon>Ascomycota</taxon>
        <taxon>Pezizomycotina</taxon>
        <taxon>Dothideomycetes</taxon>
        <taxon>Pleosporomycetidae</taxon>
        <taxon>Pleosporales</taxon>
        <taxon>Tetraplosphaeriaceae</taxon>
        <taxon>Polyplosphaeria</taxon>
    </lineage>
</organism>
<evidence type="ECO:0000256" key="2">
    <source>
        <dbReference type="SAM" id="MobiDB-lite"/>
    </source>
</evidence>
<sequence length="596" mass="66558">MGSIVNATGANYILEEKEVGPSQQSRRGADSQNYRRRTLQSLSELGTVHETPAALDGDFGSRLSDVDSDSRPSTRHNGTKPGRPKSMGLEKLSRSKPSIRVTSPDTPPTRSFTAPTNLQQSEANVTRDHGERQSQDRSGRLSVNFSFRRIHASDEKDQLDGRQTPSIFGVRDQGKQSTVRASSRERHNKEVARRQQAVSEAKARRASEGHGITLGSSSKLPSMSPLPVSKPSLVHIRGSTGQQQLLQNSRSMGRHRPISDVAKRRSSGLLQEAANNGLQNDTDAQLLKRASTNSMALGKEYRRHSLAQLETSVRIQATPHNKRSSRVLSQHKPMPLIMAGEAPMAYTSSQSQTTYPFPRPPSGVIAEDEIRHLRDPSPHRNSFSSSKSNTSRHAPRPRQSSVPQPGHKSKSSRHQRGVTQEHLDALAALTAPAPTPDANMTPQSLELLDSQQKLLEEKIRRHNLASEQALRAEYTRHRSRSRASSTGRSRRSGHSYGSDMTQTYDGNNENSVPLSGTKDANGFEIQGLTPDSVRLLREREKLLRWKAEREKLEFEKREREKIRQRVQRANELEEERTRNLELLKKERRGCCGFLGL</sequence>
<protein>
    <submittedName>
        <fullName evidence="3">Uncharacterized protein</fullName>
    </submittedName>
</protein>